<protein>
    <submittedName>
        <fullName evidence="2">Uncharacterized protein</fullName>
    </submittedName>
</protein>
<proteinExistence type="predicted"/>
<reference evidence="2 3" key="1">
    <citation type="submission" date="2016-05" db="EMBL/GenBank/DDBJ databases">
        <title>Genome Sequence of Pseudomonas citronellolis Strain SJTE-3, an Estrogens and Persistent Organic Pollutants degradation strain.</title>
        <authorList>
            <person name="Liang R."/>
        </authorList>
    </citation>
    <scope>NUCLEOTIDE SEQUENCE [LARGE SCALE GENOMIC DNA]</scope>
    <source>
        <strain evidence="2 3">SJTE-3</strain>
    </source>
</reference>
<evidence type="ECO:0000313" key="3">
    <source>
        <dbReference type="Proteomes" id="UP000077748"/>
    </source>
</evidence>
<dbReference type="AlphaFoldDB" id="A0A1A9KH20"/>
<sequence length="146" mass="16254">MGTPLHHQPDLIWSSSVTSILSDDLEAFLQLLPAQHILLRVTYPSALNIAREQQEHLARALFSQGLKRSALLIESAARYLVFSEPREAWDTYCCLRYSSLAIEVGICRVGVYRESLANLRTRSTATAYPAPSNQPTATVDDARNPV</sequence>
<organism evidence="2 3">
    <name type="scientific">Pseudomonas citronellolis</name>
    <dbReference type="NCBI Taxonomy" id="53408"/>
    <lineage>
        <taxon>Bacteria</taxon>
        <taxon>Pseudomonadati</taxon>
        <taxon>Pseudomonadota</taxon>
        <taxon>Gammaproteobacteria</taxon>
        <taxon>Pseudomonadales</taxon>
        <taxon>Pseudomonadaceae</taxon>
        <taxon>Pseudomonas</taxon>
    </lineage>
</organism>
<evidence type="ECO:0000313" key="2">
    <source>
        <dbReference type="EMBL" id="ANI16283.1"/>
    </source>
</evidence>
<dbReference type="EMBL" id="CP015878">
    <property type="protein sequence ID" value="ANI16283.1"/>
    <property type="molecule type" value="Genomic_DNA"/>
</dbReference>
<feature type="region of interest" description="Disordered" evidence="1">
    <location>
        <begin position="127"/>
        <end position="146"/>
    </location>
</feature>
<dbReference type="Proteomes" id="UP000077748">
    <property type="component" value="Chromosome"/>
</dbReference>
<evidence type="ECO:0000256" key="1">
    <source>
        <dbReference type="SAM" id="MobiDB-lite"/>
    </source>
</evidence>
<name>A0A1A9KH20_9PSED</name>
<dbReference type="RefSeq" id="WP_034076280.1">
    <property type="nucleotide sequence ID" value="NZ_CP015878.1"/>
</dbReference>
<feature type="compositionally biased region" description="Polar residues" evidence="1">
    <location>
        <begin position="127"/>
        <end position="137"/>
    </location>
</feature>
<gene>
    <name evidence="2" type="ORF">A9C11_20920</name>
</gene>
<accession>A0A1A9KH20</accession>